<reference evidence="2" key="1">
    <citation type="submission" date="2018-01" db="EMBL/GenBank/DDBJ databases">
        <title>An insight into the sialome of Amazonian anophelines.</title>
        <authorList>
            <person name="Ribeiro J.M."/>
            <person name="Scarpassa V."/>
            <person name="Calvo E."/>
        </authorList>
    </citation>
    <scope>NUCLEOTIDE SEQUENCE</scope>
    <source>
        <tissue evidence="2">Salivary glands</tissue>
    </source>
</reference>
<evidence type="ECO:0000313" key="2">
    <source>
        <dbReference type="EMBL" id="MBW63228.1"/>
    </source>
</evidence>
<feature type="chain" id="PRO_5014792151" evidence="1">
    <location>
        <begin position="20"/>
        <end position="74"/>
    </location>
</feature>
<proteinExistence type="predicted"/>
<dbReference type="EMBL" id="GGFJ01014087">
    <property type="protein sequence ID" value="MBW63228.1"/>
    <property type="molecule type" value="Transcribed_RNA"/>
</dbReference>
<feature type="signal peptide" evidence="1">
    <location>
        <begin position="1"/>
        <end position="19"/>
    </location>
</feature>
<protein>
    <submittedName>
        <fullName evidence="2">Putative secreted protein</fullName>
    </submittedName>
</protein>
<keyword evidence="1" id="KW-0732">Signal</keyword>
<accession>A0A2M4CE68</accession>
<sequence length="74" mass="8311">MLLLIALVALVAIVFEVSHKPSVLLQIYSLLAGGRCLLSQIDVTFPTRFQMRFFVHLKKLWIRETAATVVTLVA</sequence>
<dbReference type="AlphaFoldDB" id="A0A2M4CE68"/>
<evidence type="ECO:0000256" key="1">
    <source>
        <dbReference type="SAM" id="SignalP"/>
    </source>
</evidence>
<name>A0A2M4CE68_9DIPT</name>
<organism evidence="2">
    <name type="scientific">Anopheles marajoara</name>
    <dbReference type="NCBI Taxonomy" id="58244"/>
    <lineage>
        <taxon>Eukaryota</taxon>
        <taxon>Metazoa</taxon>
        <taxon>Ecdysozoa</taxon>
        <taxon>Arthropoda</taxon>
        <taxon>Hexapoda</taxon>
        <taxon>Insecta</taxon>
        <taxon>Pterygota</taxon>
        <taxon>Neoptera</taxon>
        <taxon>Endopterygota</taxon>
        <taxon>Diptera</taxon>
        <taxon>Nematocera</taxon>
        <taxon>Culicoidea</taxon>
        <taxon>Culicidae</taxon>
        <taxon>Anophelinae</taxon>
        <taxon>Anopheles</taxon>
    </lineage>
</organism>